<reference evidence="1 2" key="1">
    <citation type="journal article" date="2018" name="IMA Fungus">
        <title>IMA Genome-F 9: Draft genome sequence of Annulohypoxylon stygium, Aspergillus mulundensis, Berkeleyomyces basicola (syn. Thielaviopsis basicola), Ceratocystis smalleyi, two Cercospora beticola strains, Coleophoma cylindrospora, Fusarium fracticaudum, Phialophora cf. hyalina, and Morchella septimelata.</title>
        <authorList>
            <person name="Wingfield B.D."/>
            <person name="Bills G.F."/>
            <person name="Dong Y."/>
            <person name="Huang W."/>
            <person name="Nel W.J."/>
            <person name="Swalarsk-Parry B.S."/>
            <person name="Vaghefi N."/>
            <person name="Wilken P.M."/>
            <person name="An Z."/>
            <person name="de Beer Z.W."/>
            <person name="De Vos L."/>
            <person name="Chen L."/>
            <person name="Duong T.A."/>
            <person name="Gao Y."/>
            <person name="Hammerbacher A."/>
            <person name="Kikkert J.R."/>
            <person name="Li Y."/>
            <person name="Li H."/>
            <person name="Li K."/>
            <person name="Li Q."/>
            <person name="Liu X."/>
            <person name="Ma X."/>
            <person name="Naidoo K."/>
            <person name="Pethybridge S.J."/>
            <person name="Sun J."/>
            <person name="Steenkamp E.T."/>
            <person name="van der Nest M.A."/>
            <person name="van Wyk S."/>
            <person name="Wingfield M.J."/>
            <person name="Xiong C."/>
            <person name="Yue Q."/>
            <person name="Zhang X."/>
        </authorList>
    </citation>
    <scope>NUCLEOTIDE SEQUENCE [LARGE SCALE GENOMIC DNA]</scope>
    <source>
        <strain evidence="1 2">BP 5553</strain>
    </source>
</reference>
<comment type="caution">
    <text evidence="1">The sequence shown here is derived from an EMBL/GenBank/DDBJ whole genome shotgun (WGS) entry which is preliminary data.</text>
</comment>
<accession>A0A370TLQ4</accession>
<dbReference type="Proteomes" id="UP000254866">
    <property type="component" value="Unassembled WGS sequence"/>
</dbReference>
<evidence type="ECO:0000313" key="2">
    <source>
        <dbReference type="Proteomes" id="UP000254866"/>
    </source>
</evidence>
<proteinExistence type="predicted"/>
<evidence type="ECO:0000313" key="1">
    <source>
        <dbReference type="EMBL" id="RDL36462.1"/>
    </source>
</evidence>
<dbReference type="OrthoDB" id="3649348at2759"/>
<dbReference type="GeneID" id="43598663"/>
<name>A0A370TLQ4_9HELO</name>
<dbReference type="EMBL" id="NPIC01000004">
    <property type="protein sequence ID" value="RDL36462.1"/>
    <property type="molecule type" value="Genomic_DNA"/>
</dbReference>
<dbReference type="RefSeq" id="XP_031869118.1">
    <property type="nucleotide sequence ID" value="XM_032014437.1"/>
</dbReference>
<gene>
    <name evidence="1" type="ORF">BP5553_05814</name>
</gene>
<dbReference type="AlphaFoldDB" id="A0A370TLQ4"/>
<organism evidence="1 2">
    <name type="scientific">Venustampulla echinocandica</name>
    <dbReference type="NCBI Taxonomy" id="2656787"/>
    <lineage>
        <taxon>Eukaryota</taxon>
        <taxon>Fungi</taxon>
        <taxon>Dikarya</taxon>
        <taxon>Ascomycota</taxon>
        <taxon>Pezizomycotina</taxon>
        <taxon>Leotiomycetes</taxon>
        <taxon>Helotiales</taxon>
        <taxon>Pleuroascaceae</taxon>
        <taxon>Venustampulla</taxon>
    </lineage>
</organism>
<keyword evidence="2" id="KW-1185">Reference proteome</keyword>
<sequence>MAGMLPVILCGKTTKIAVGVISALKPEMDVVHLCLTPEAGKIEIPAILKQEPVTTDVELGSKNYETIPKAIIVGGGYNDEDLDVLRRSCQTAKTPLVPWLRPDLNKPTPPLGPEVLFKYGKALVERIKLLIKQMEKENKLNGSTDEVFWF</sequence>
<protein>
    <submittedName>
        <fullName evidence="1">Uncharacterized protein</fullName>
    </submittedName>
</protein>